<protein>
    <recommendedName>
        <fullName evidence="2 7">Carbonic anhydrase</fullName>
        <ecNumber evidence="2 7">4.2.1.1</ecNumber>
    </recommendedName>
</protein>
<dbReference type="PANTHER" id="PTHR18952:SF19">
    <property type="entry name" value="CARBONIC ANHYDRASE 12"/>
    <property type="match status" value="1"/>
</dbReference>
<dbReference type="PROSITE" id="PS00162">
    <property type="entry name" value="ALPHA_CA_1"/>
    <property type="match status" value="1"/>
</dbReference>
<evidence type="ECO:0000256" key="8">
    <source>
        <dbReference type="SAM" id="MobiDB-lite"/>
    </source>
</evidence>
<dbReference type="InterPro" id="IPR023561">
    <property type="entry name" value="Carbonic_anhydrase_a-class"/>
</dbReference>
<dbReference type="SUPFAM" id="SSF51069">
    <property type="entry name" value="Carbonic anhydrase"/>
    <property type="match status" value="1"/>
</dbReference>
<dbReference type="PANTHER" id="PTHR18952">
    <property type="entry name" value="CARBONIC ANHYDRASE"/>
    <property type="match status" value="1"/>
</dbReference>
<keyword evidence="4 7" id="KW-0862">Zinc</keyword>
<dbReference type="InterPro" id="IPR001148">
    <property type="entry name" value="CA_dom"/>
</dbReference>
<feature type="region of interest" description="Disordered" evidence="8">
    <location>
        <begin position="379"/>
        <end position="402"/>
    </location>
</feature>
<name>A0A8C1KDT9_CYPCA</name>
<evidence type="ECO:0000256" key="6">
    <source>
        <dbReference type="ARBA" id="ARBA00023239"/>
    </source>
</evidence>
<comment type="cofactor">
    <cofactor evidence="7">
        <name>Zn(2+)</name>
        <dbReference type="ChEBI" id="CHEBI:29105"/>
    </cofactor>
</comment>
<evidence type="ECO:0000256" key="5">
    <source>
        <dbReference type="ARBA" id="ARBA00023180"/>
    </source>
</evidence>
<dbReference type="PROSITE" id="PS51144">
    <property type="entry name" value="ALPHA_CA_2"/>
    <property type="match status" value="1"/>
</dbReference>
<dbReference type="Proteomes" id="UP000694427">
    <property type="component" value="Unplaced"/>
</dbReference>
<dbReference type="Ensembl" id="ENSCCRT00010050049.1">
    <property type="protein sequence ID" value="ENSCCRP00010045672.1"/>
    <property type="gene ID" value="ENSCCRG00010019362.1"/>
</dbReference>
<evidence type="ECO:0000256" key="1">
    <source>
        <dbReference type="ARBA" id="ARBA00010718"/>
    </source>
</evidence>
<reference evidence="10" key="2">
    <citation type="submission" date="2025-09" db="UniProtKB">
        <authorList>
            <consortium name="Ensembl"/>
        </authorList>
    </citation>
    <scope>IDENTIFICATION</scope>
</reference>
<evidence type="ECO:0000256" key="2">
    <source>
        <dbReference type="ARBA" id="ARBA00012925"/>
    </source>
</evidence>
<keyword evidence="3 7" id="KW-0479">Metal-binding</keyword>
<reference evidence="10" key="1">
    <citation type="submission" date="2025-08" db="UniProtKB">
        <authorList>
            <consortium name="Ensembl"/>
        </authorList>
    </citation>
    <scope>IDENTIFICATION</scope>
</reference>
<dbReference type="GO" id="GO:0005886">
    <property type="term" value="C:plasma membrane"/>
    <property type="evidence" value="ECO:0007669"/>
    <property type="project" value="TreeGrafter"/>
</dbReference>
<dbReference type="FunFam" id="3.10.200.10:FF:000003">
    <property type="entry name" value="Carbonic anhydrase 12"/>
    <property type="match status" value="1"/>
</dbReference>
<dbReference type="GO" id="GO:0008270">
    <property type="term" value="F:zinc ion binding"/>
    <property type="evidence" value="ECO:0007669"/>
    <property type="project" value="UniProtKB-UniRule"/>
</dbReference>
<comment type="function">
    <text evidence="7">Reversible hydration of carbon dioxide.</text>
</comment>
<accession>A0A8C1KDT9</accession>
<evidence type="ECO:0000256" key="3">
    <source>
        <dbReference type="ARBA" id="ARBA00022723"/>
    </source>
</evidence>
<dbReference type="Pfam" id="PF00194">
    <property type="entry name" value="Carb_anhydrase"/>
    <property type="match status" value="1"/>
</dbReference>
<dbReference type="SMART" id="SM01057">
    <property type="entry name" value="Carb_anhydrase"/>
    <property type="match status" value="1"/>
</dbReference>
<dbReference type="InterPro" id="IPR036398">
    <property type="entry name" value="CA_dom_sf"/>
</dbReference>
<sequence>MGVIFGGLLQARSKMEMCEAHGLSRSICLRRLDRRQCEGCLECDSFSLSLARGFTRHPASWGMGNGEKLFHRAKWSYNGPDGEHNWSCNYPFCGGAFQSPIDFQTHLLRYDSNLPPIQVQNYNLSTNEQLTLSNNGHSVQLSLPSHMYISSLPHKYSAAQLHFHWGSSNQLTGSEHTVNGKQFAGEMHVVHFNSDKYPNISMAVDKHDGLAVLGVFIAIGEFNPAFEKFFKYLNGIKYRDQKIQVPAFNIHALLPSHLDEYYRYDGSLTTPPCYPSVLWTVFRRPVTISQKQFLALATALYASYAQESATVPLHGNYRKPQLADNRVVLVSFKDGLHGILSAASPFQRKQVIQKLLVGDLADLADEGLYQLLPKLSPQSGNDKKLKKTKKQEHWSQATQKQQWLKNKVPSNSGYSLSVGKNTPTPWNMGTFDTGKEMCFVSLEENVMHQLERYHAKGLMVETLKEVVFPELNLRSYLHCRSDLDLQTIRKLIQGRSRDEATELEQSLAEAMLKKMRRQINQHKNPKMEATIGHPEATVPKDFNSALTYHRPQRVEWED</sequence>
<organism evidence="10 11">
    <name type="scientific">Cyprinus carpio</name>
    <name type="common">Common carp</name>
    <dbReference type="NCBI Taxonomy" id="7962"/>
    <lineage>
        <taxon>Eukaryota</taxon>
        <taxon>Metazoa</taxon>
        <taxon>Chordata</taxon>
        <taxon>Craniata</taxon>
        <taxon>Vertebrata</taxon>
        <taxon>Euteleostomi</taxon>
        <taxon>Actinopterygii</taxon>
        <taxon>Neopterygii</taxon>
        <taxon>Teleostei</taxon>
        <taxon>Ostariophysi</taxon>
        <taxon>Cypriniformes</taxon>
        <taxon>Cyprinidae</taxon>
        <taxon>Cyprininae</taxon>
        <taxon>Cyprinus</taxon>
    </lineage>
</organism>
<evidence type="ECO:0000259" key="9">
    <source>
        <dbReference type="PROSITE" id="PS51144"/>
    </source>
</evidence>
<keyword evidence="5" id="KW-0325">Glycoprotein</keyword>
<feature type="domain" description="Alpha-carbonic anhydrase" evidence="9">
    <location>
        <begin position="73"/>
        <end position="332"/>
    </location>
</feature>
<comment type="similarity">
    <text evidence="1 7">Belongs to the alpha-carbonic anhydrase family.</text>
</comment>
<evidence type="ECO:0000313" key="10">
    <source>
        <dbReference type="Ensembl" id="ENSCCRP00010045672.1"/>
    </source>
</evidence>
<comment type="catalytic activity">
    <reaction evidence="7">
        <text>hydrogencarbonate + H(+) = CO2 + H2O</text>
        <dbReference type="Rhea" id="RHEA:10748"/>
        <dbReference type="ChEBI" id="CHEBI:15377"/>
        <dbReference type="ChEBI" id="CHEBI:15378"/>
        <dbReference type="ChEBI" id="CHEBI:16526"/>
        <dbReference type="ChEBI" id="CHEBI:17544"/>
        <dbReference type="EC" id="4.2.1.1"/>
    </reaction>
</comment>
<evidence type="ECO:0000313" key="11">
    <source>
        <dbReference type="Proteomes" id="UP000694427"/>
    </source>
</evidence>
<dbReference type="EC" id="4.2.1.1" evidence="2 7"/>
<dbReference type="GO" id="GO:0004089">
    <property type="term" value="F:carbonate dehydratase activity"/>
    <property type="evidence" value="ECO:0007669"/>
    <property type="project" value="UniProtKB-UniRule"/>
</dbReference>
<keyword evidence="11" id="KW-1185">Reference proteome</keyword>
<keyword evidence="6 7" id="KW-0456">Lyase</keyword>
<dbReference type="AlphaFoldDB" id="A0A8C1KDT9"/>
<dbReference type="InterPro" id="IPR018338">
    <property type="entry name" value="Carbonic_anhydrase_a-class_CS"/>
</dbReference>
<evidence type="ECO:0000256" key="7">
    <source>
        <dbReference type="RuleBase" id="RU367011"/>
    </source>
</evidence>
<proteinExistence type="inferred from homology"/>
<dbReference type="Gene3D" id="3.10.200.10">
    <property type="entry name" value="Alpha carbonic anhydrase"/>
    <property type="match status" value="1"/>
</dbReference>
<evidence type="ECO:0000256" key="4">
    <source>
        <dbReference type="ARBA" id="ARBA00022833"/>
    </source>
</evidence>